<name>A0A6J6IAY2_9ZZZZ</name>
<dbReference type="PANTHER" id="PTHR13799">
    <property type="entry name" value="NGG1 INTERACTING FACTOR 3"/>
    <property type="match status" value="1"/>
</dbReference>
<dbReference type="Pfam" id="PF01784">
    <property type="entry name" value="DUF34_NIF3"/>
    <property type="match status" value="1"/>
</dbReference>
<reference evidence="3" key="1">
    <citation type="submission" date="2020-05" db="EMBL/GenBank/DDBJ databases">
        <authorList>
            <person name="Chiriac C."/>
            <person name="Salcher M."/>
            <person name="Ghai R."/>
            <person name="Kavagutti S V."/>
        </authorList>
    </citation>
    <scope>NUCLEOTIDE SEQUENCE</scope>
</reference>
<dbReference type="GO" id="GO:0005737">
    <property type="term" value="C:cytoplasm"/>
    <property type="evidence" value="ECO:0007669"/>
    <property type="project" value="TreeGrafter"/>
</dbReference>
<dbReference type="AlphaFoldDB" id="A0A6J6IAY2"/>
<dbReference type="Gene3D" id="3.40.1390.30">
    <property type="entry name" value="NIF3 (NGG1p interacting factor 3)-like"/>
    <property type="match status" value="2"/>
</dbReference>
<proteinExistence type="inferred from homology"/>
<dbReference type="NCBIfam" id="TIGR00486">
    <property type="entry name" value="YbgI_SA1388"/>
    <property type="match status" value="1"/>
</dbReference>
<dbReference type="InterPro" id="IPR036069">
    <property type="entry name" value="DUF34/NIF3_sf"/>
</dbReference>
<accession>A0A6J6IAY2</accession>
<evidence type="ECO:0000256" key="1">
    <source>
        <dbReference type="ARBA" id="ARBA00006964"/>
    </source>
</evidence>
<comment type="similarity">
    <text evidence="1">Belongs to the GTP cyclohydrolase I type 2/NIF3 family.</text>
</comment>
<sequence length="282" mass="29949">MTLRRKPMPLPLSNLLGTFESLWPLSGAEEWDRPGLTTGNANQAITKALLCVDVTLEVLSEAKQLGCELVISHHPLLLKGVNFLSEDQLKGELVSFAVKNSIAVYSAHTNADIVVDGVSDILAQQLGLAKTKPLIATGDGIGHGRIGKLKSPQSLSDYAKFVASCLPDTHAPVRVAGDLNRMIETVAVVGGAGDSFITAAAQSGADLFITSDLRHHVALDAVSDPANPLALIDISHFAAESLWLKPTEITLSKLIPEVSFVVSQISTDPWSMSVQGRRSSEG</sequence>
<keyword evidence="2" id="KW-0479">Metal-binding</keyword>
<dbReference type="FunFam" id="3.40.1390.30:FF:000001">
    <property type="entry name" value="GTP cyclohydrolase 1 type 2"/>
    <property type="match status" value="1"/>
</dbReference>
<evidence type="ECO:0000313" key="3">
    <source>
        <dbReference type="EMBL" id="CAB4620474.1"/>
    </source>
</evidence>
<organism evidence="3">
    <name type="scientific">freshwater metagenome</name>
    <dbReference type="NCBI Taxonomy" id="449393"/>
    <lineage>
        <taxon>unclassified sequences</taxon>
        <taxon>metagenomes</taxon>
        <taxon>ecological metagenomes</taxon>
    </lineage>
</organism>
<dbReference type="GO" id="GO:0046872">
    <property type="term" value="F:metal ion binding"/>
    <property type="evidence" value="ECO:0007669"/>
    <property type="project" value="UniProtKB-KW"/>
</dbReference>
<evidence type="ECO:0000256" key="2">
    <source>
        <dbReference type="ARBA" id="ARBA00022723"/>
    </source>
</evidence>
<protein>
    <submittedName>
        <fullName evidence="3">Unannotated protein</fullName>
    </submittedName>
</protein>
<dbReference type="PANTHER" id="PTHR13799:SF14">
    <property type="entry name" value="GTP CYCLOHYDROLASE 1 TYPE 2 HOMOLOG"/>
    <property type="match status" value="1"/>
</dbReference>
<dbReference type="InterPro" id="IPR002678">
    <property type="entry name" value="DUF34/NIF3"/>
</dbReference>
<gene>
    <name evidence="3" type="ORF">UFOPK1931_00498</name>
</gene>
<dbReference type="SUPFAM" id="SSF102705">
    <property type="entry name" value="NIF3 (NGG1p interacting factor 3)-like"/>
    <property type="match status" value="1"/>
</dbReference>
<dbReference type="EMBL" id="CAEZVE010000076">
    <property type="protein sequence ID" value="CAB4620474.1"/>
    <property type="molecule type" value="Genomic_DNA"/>
</dbReference>